<accession>A0A6T1NQ31</accession>
<dbReference type="SMART" id="SM00317">
    <property type="entry name" value="SET"/>
    <property type="match status" value="1"/>
</dbReference>
<dbReference type="SUPFAM" id="SSF82199">
    <property type="entry name" value="SET domain"/>
    <property type="match status" value="1"/>
</dbReference>
<dbReference type="GO" id="GO:0005634">
    <property type="term" value="C:nucleus"/>
    <property type="evidence" value="ECO:0007669"/>
    <property type="project" value="TreeGrafter"/>
</dbReference>
<dbReference type="InterPro" id="IPR001214">
    <property type="entry name" value="SET_dom"/>
</dbReference>
<dbReference type="AlphaFoldDB" id="A0A6T1NQ31"/>
<dbReference type="InterPro" id="IPR050869">
    <property type="entry name" value="H3K4_H4K5_MeTrfase"/>
</dbReference>
<feature type="domain" description="SET" evidence="1">
    <location>
        <begin position="131"/>
        <end position="286"/>
    </location>
</feature>
<gene>
    <name evidence="2" type="ORF">AMON00008_LOCUS64408</name>
    <name evidence="3" type="ORF">AMON00008_LOCUS64409</name>
</gene>
<dbReference type="CDD" id="cd20071">
    <property type="entry name" value="SET_SMYD"/>
    <property type="match status" value="1"/>
</dbReference>
<evidence type="ECO:0000259" key="1">
    <source>
        <dbReference type="PROSITE" id="PS50280"/>
    </source>
</evidence>
<proteinExistence type="predicted"/>
<dbReference type="InterPro" id="IPR046341">
    <property type="entry name" value="SET_dom_sf"/>
</dbReference>
<dbReference type="PANTHER" id="PTHR12197:SF251">
    <property type="entry name" value="EG:BACR7C10.4 PROTEIN"/>
    <property type="match status" value="1"/>
</dbReference>
<dbReference type="PROSITE" id="PS50280">
    <property type="entry name" value="SET"/>
    <property type="match status" value="1"/>
</dbReference>
<evidence type="ECO:0000313" key="3">
    <source>
        <dbReference type="EMBL" id="CAE4668472.1"/>
    </source>
</evidence>
<evidence type="ECO:0000313" key="2">
    <source>
        <dbReference type="EMBL" id="CAE4668470.1"/>
    </source>
</evidence>
<protein>
    <recommendedName>
        <fullName evidence="1">SET domain-containing protein</fullName>
    </recommendedName>
</protein>
<dbReference type="Gene3D" id="2.170.270.10">
    <property type="entry name" value="SET domain"/>
    <property type="match status" value="1"/>
</dbReference>
<dbReference type="Pfam" id="PF00856">
    <property type="entry name" value="SET"/>
    <property type="match status" value="1"/>
</dbReference>
<dbReference type="InterPro" id="IPR011990">
    <property type="entry name" value="TPR-like_helical_dom_sf"/>
</dbReference>
<sequence>MAEAQDAAAKAAAPVPESSSWLCPGAKAILCNLAKFPKFNGQVVELASFSEEKQRWKCLLSNGGDVQVFASNLEPVEMPEDRVQAVERMLEEGRVYEAWRALQTKTRAPQKLKDALKAKLANGTYWEFPGDRLKLVDIPDKGQGYRAAKPIQRGDVLLFEPALCSARMPEAAEPAGPNMSRGDDPYVEMSKDLSKAQVDEAYMNEKVYSLPYVKVVDDRRSPLLRIFENNSLWCTREPDRMAFFGSAAKFNHSCCPNAFADSSRNDCVVRALRDIDEGEEVCISYVPISESRARRQDILGTGGFACMCKRCEAEKDSDAMVVVPCQCGKFNFSLEKATRMFQNCEECYASFDREESTHNLSKVSEANKNVRNGGDPWEHVKKLTSLEKLVKAGATNGVPPAHPEVLKLASNLAQLHYHLATRVKGDHTAKSLEAFHRYQKQILRCFEEKHGNWSKQRDATYLQVLYMSLTTPGLDAETKDEVAKKLTEACESCFGQPCLPETLIKK</sequence>
<dbReference type="PANTHER" id="PTHR12197">
    <property type="entry name" value="HISTONE-LYSINE N-METHYLTRANSFERASE SMYD"/>
    <property type="match status" value="1"/>
</dbReference>
<name>A0A6T1NQ31_9DINO</name>
<organism evidence="2">
    <name type="scientific">Alexandrium monilatum</name>
    <dbReference type="NCBI Taxonomy" id="311494"/>
    <lineage>
        <taxon>Eukaryota</taxon>
        <taxon>Sar</taxon>
        <taxon>Alveolata</taxon>
        <taxon>Dinophyceae</taxon>
        <taxon>Gonyaulacales</taxon>
        <taxon>Pyrocystaceae</taxon>
        <taxon>Alexandrium</taxon>
    </lineage>
</organism>
<dbReference type="EMBL" id="HBNR01089763">
    <property type="protein sequence ID" value="CAE4668472.1"/>
    <property type="molecule type" value="Transcribed_RNA"/>
</dbReference>
<reference evidence="2" key="1">
    <citation type="submission" date="2021-01" db="EMBL/GenBank/DDBJ databases">
        <authorList>
            <person name="Corre E."/>
            <person name="Pelletier E."/>
            <person name="Niang G."/>
            <person name="Scheremetjew M."/>
            <person name="Finn R."/>
            <person name="Kale V."/>
            <person name="Holt S."/>
            <person name="Cochrane G."/>
            <person name="Meng A."/>
            <person name="Brown T."/>
            <person name="Cohen L."/>
        </authorList>
    </citation>
    <scope>NUCLEOTIDE SEQUENCE</scope>
    <source>
        <strain evidence="2">CCMP3105</strain>
    </source>
</reference>
<dbReference type="Gene3D" id="1.25.40.10">
    <property type="entry name" value="Tetratricopeptide repeat domain"/>
    <property type="match status" value="1"/>
</dbReference>
<dbReference type="EMBL" id="HBNR01089762">
    <property type="protein sequence ID" value="CAE4668470.1"/>
    <property type="molecule type" value="Transcribed_RNA"/>
</dbReference>